<gene>
    <name evidence="2" type="primary">LOC112685596</name>
</gene>
<dbReference type="RefSeq" id="XP_025413311.1">
    <property type="nucleotide sequence ID" value="XM_025557526.1"/>
</dbReference>
<evidence type="ECO:0000313" key="1">
    <source>
        <dbReference type="Proteomes" id="UP000694846"/>
    </source>
</evidence>
<evidence type="ECO:0000313" key="2">
    <source>
        <dbReference type="RefSeq" id="XP_025413311.1"/>
    </source>
</evidence>
<name>A0A8B8FS60_9HEMI</name>
<dbReference type="GeneID" id="112685596"/>
<protein>
    <submittedName>
        <fullName evidence="2">Uncharacterized protein LOC112685596</fullName>
    </submittedName>
</protein>
<proteinExistence type="predicted"/>
<dbReference type="Proteomes" id="UP000694846">
    <property type="component" value="Unplaced"/>
</dbReference>
<dbReference type="OrthoDB" id="6641193at2759"/>
<sequence>MVGQCYQKLEHDVAQIKLFFMCCENLVALQQIRPDSYTLVFGVQRNTQIIKDNLGFMYYKNKKTQILLYSDLTERCFERSMQSYTPCGINLKSIVK</sequence>
<reference evidence="2" key="1">
    <citation type="submission" date="2025-08" db="UniProtKB">
        <authorList>
            <consortium name="RefSeq"/>
        </authorList>
    </citation>
    <scope>IDENTIFICATION</scope>
    <source>
        <tissue evidence="2">Whole body</tissue>
    </source>
</reference>
<accession>A0A8B8FS60</accession>
<organism evidence="1 2">
    <name type="scientific">Sipha flava</name>
    <name type="common">yellow sugarcane aphid</name>
    <dbReference type="NCBI Taxonomy" id="143950"/>
    <lineage>
        <taxon>Eukaryota</taxon>
        <taxon>Metazoa</taxon>
        <taxon>Ecdysozoa</taxon>
        <taxon>Arthropoda</taxon>
        <taxon>Hexapoda</taxon>
        <taxon>Insecta</taxon>
        <taxon>Pterygota</taxon>
        <taxon>Neoptera</taxon>
        <taxon>Paraneoptera</taxon>
        <taxon>Hemiptera</taxon>
        <taxon>Sternorrhyncha</taxon>
        <taxon>Aphidomorpha</taxon>
        <taxon>Aphidoidea</taxon>
        <taxon>Aphididae</taxon>
        <taxon>Sipha</taxon>
    </lineage>
</organism>
<dbReference type="AlphaFoldDB" id="A0A8B8FS60"/>
<keyword evidence="1" id="KW-1185">Reference proteome</keyword>